<evidence type="ECO:0000313" key="1">
    <source>
        <dbReference type="EMBL" id="MCI45171.1"/>
    </source>
</evidence>
<dbReference type="GO" id="GO:0008233">
    <property type="term" value="F:peptidase activity"/>
    <property type="evidence" value="ECO:0007669"/>
    <property type="project" value="UniProtKB-KW"/>
</dbReference>
<dbReference type="GO" id="GO:0006508">
    <property type="term" value="P:proteolysis"/>
    <property type="evidence" value="ECO:0007669"/>
    <property type="project" value="UniProtKB-KW"/>
</dbReference>
<dbReference type="Proteomes" id="UP000265520">
    <property type="component" value="Unassembled WGS sequence"/>
</dbReference>
<keyword evidence="1" id="KW-0378">Hydrolase</keyword>
<accession>A0A392S8G2</accession>
<keyword evidence="2" id="KW-1185">Reference proteome</keyword>
<feature type="non-terminal residue" evidence="1">
    <location>
        <position position="77"/>
    </location>
</feature>
<dbReference type="AlphaFoldDB" id="A0A392S8G2"/>
<dbReference type="EMBL" id="LXQA010340392">
    <property type="protein sequence ID" value="MCI45171.1"/>
    <property type="molecule type" value="Genomic_DNA"/>
</dbReference>
<name>A0A392S8G2_9FABA</name>
<sequence length="77" mass="9064">MEFVMKPSAMASDQERQSFVSGLEDLKDYELDEIIRRKKNTLNTAGRNLPDRGARLRAIIKFHEDEVHRRKLNPPRK</sequence>
<keyword evidence="1" id="KW-0645">Protease</keyword>
<organism evidence="1 2">
    <name type="scientific">Trifolium medium</name>
    <dbReference type="NCBI Taxonomy" id="97028"/>
    <lineage>
        <taxon>Eukaryota</taxon>
        <taxon>Viridiplantae</taxon>
        <taxon>Streptophyta</taxon>
        <taxon>Embryophyta</taxon>
        <taxon>Tracheophyta</taxon>
        <taxon>Spermatophyta</taxon>
        <taxon>Magnoliopsida</taxon>
        <taxon>eudicotyledons</taxon>
        <taxon>Gunneridae</taxon>
        <taxon>Pentapetalae</taxon>
        <taxon>rosids</taxon>
        <taxon>fabids</taxon>
        <taxon>Fabales</taxon>
        <taxon>Fabaceae</taxon>
        <taxon>Papilionoideae</taxon>
        <taxon>50 kb inversion clade</taxon>
        <taxon>NPAAA clade</taxon>
        <taxon>Hologalegina</taxon>
        <taxon>IRL clade</taxon>
        <taxon>Trifolieae</taxon>
        <taxon>Trifolium</taxon>
    </lineage>
</organism>
<evidence type="ECO:0000313" key="2">
    <source>
        <dbReference type="Proteomes" id="UP000265520"/>
    </source>
</evidence>
<proteinExistence type="predicted"/>
<comment type="caution">
    <text evidence="1">The sequence shown here is derived from an EMBL/GenBank/DDBJ whole genome shotgun (WGS) entry which is preliminary data.</text>
</comment>
<reference evidence="1 2" key="1">
    <citation type="journal article" date="2018" name="Front. Plant Sci.">
        <title>Red Clover (Trifolium pratense) and Zigzag Clover (T. medium) - A Picture of Genomic Similarities and Differences.</title>
        <authorList>
            <person name="Dluhosova J."/>
            <person name="Istvanek J."/>
            <person name="Nedelnik J."/>
            <person name="Repkova J."/>
        </authorList>
    </citation>
    <scope>NUCLEOTIDE SEQUENCE [LARGE SCALE GENOMIC DNA]</scope>
    <source>
        <strain evidence="2">cv. 10/8</strain>
        <tissue evidence="1">Leaf</tissue>
    </source>
</reference>
<protein>
    <submittedName>
        <fullName evidence="1">Ubiquitin-like-specific protease 1D-like</fullName>
    </submittedName>
</protein>